<dbReference type="SUPFAM" id="SSF103088">
    <property type="entry name" value="OmpA-like"/>
    <property type="match status" value="1"/>
</dbReference>
<feature type="chain" id="PRO_5016459551" evidence="6">
    <location>
        <begin position="22"/>
        <end position="631"/>
    </location>
</feature>
<dbReference type="CDD" id="cd07185">
    <property type="entry name" value="OmpA_C-like"/>
    <property type="match status" value="1"/>
</dbReference>
<gene>
    <name evidence="8" type="ORF">LX64_04784</name>
</gene>
<dbReference type="RefSeq" id="WP_111600170.1">
    <property type="nucleotide sequence ID" value="NZ_QLLL01000012.1"/>
</dbReference>
<name>A0A327Q5D5_9BACT</name>
<dbReference type="InterPro" id="IPR050330">
    <property type="entry name" value="Bact_OuterMem_StrucFunc"/>
</dbReference>
<comment type="caution">
    <text evidence="8">The sequence shown here is derived from an EMBL/GenBank/DDBJ whole genome shotgun (WGS) entry which is preliminary data.</text>
</comment>
<dbReference type="Gene3D" id="1.25.40.10">
    <property type="entry name" value="Tetratricopeptide repeat domain"/>
    <property type="match status" value="1"/>
</dbReference>
<feature type="signal peptide" evidence="6">
    <location>
        <begin position="1"/>
        <end position="21"/>
    </location>
</feature>
<dbReference type="PRINTS" id="PR01021">
    <property type="entry name" value="OMPADOMAIN"/>
</dbReference>
<dbReference type="InterPro" id="IPR011042">
    <property type="entry name" value="6-blade_b-propeller_TolB-like"/>
</dbReference>
<evidence type="ECO:0000313" key="8">
    <source>
        <dbReference type="EMBL" id="RAI98422.1"/>
    </source>
</evidence>
<sequence>MKKHTLLMICSCLFVQLSLHAQNVTYSTANKKTQSLFDQAVDAMRSYQTTKAISLLESAIKQTPNFTDAYGQLGLAQLELKQYPHAIQSFEKLLQLDTAAFKTIGYGYARALAGNGQFPQSLDVITRYVERSKAPSDKALRLKASMEFAAKNSTPVPFTPRNLGDNINSSEAEYFPSITIDDQTLVFTRRVKGTNEDFFVAGRDTTKQWKRAANMGEPINSAFNEGAQNISQDGEMIVFTGCNFPQGKGSCDIYYSVKENGIWSEPRNMGNAINTEGWETQPSLSPDKQTLYFVRGTSDNGYDIYSSTRNSSGVWQEAVPLGNTINTKGNETTPYIHADNQTLFFASDGWPGYGSLDMFYAKRNADGSWGEAKNLGYPINTIEEDASLIVAADGKTAYFSSDRSDSRGALDIYSFELYESARPARTTYVKGYVYDSTTNKRILAAIDLVDLSNGQTIATIRSDNNGHYLVPLPTGKDYAFSVARRGYLFYSDYFSLSGNIDLTKPYEKNIPLQPLAVNAEIVLKNIFFDTKKYELQPASLVELNKLVKLLTDNPGMKIEINGHTDNVGNDADNLKLSQNRAKSVADYLASQGVAANRITAKGFGETKPVADNTTDEGRAQNRRTTLRIVSL</sequence>
<keyword evidence="2 5" id="KW-0472">Membrane</keyword>
<dbReference type="Gene3D" id="2.120.10.30">
    <property type="entry name" value="TolB, C-terminal domain"/>
    <property type="match status" value="1"/>
</dbReference>
<organism evidence="8 9">
    <name type="scientific">Chitinophaga skermanii</name>
    <dbReference type="NCBI Taxonomy" id="331697"/>
    <lineage>
        <taxon>Bacteria</taxon>
        <taxon>Pseudomonadati</taxon>
        <taxon>Bacteroidota</taxon>
        <taxon>Chitinophagia</taxon>
        <taxon>Chitinophagales</taxon>
        <taxon>Chitinophagaceae</taxon>
        <taxon>Chitinophaga</taxon>
    </lineage>
</organism>
<evidence type="ECO:0000256" key="5">
    <source>
        <dbReference type="PROSITE-ProRule" id="PRU00473"/>
    </source>
</evidence>
<dbReference type="PANTHER" id="PTHR30329">
    <property type="entry name" value="STATOR ELEMENT OF FLAGELLAR MOTOR COMPLEX"/>
    <property type="match status" value="1"/>
</dbReference>
<keyword evidence="3" id="KW-0998">Cell outer membrane</keyword>
<dbReference type="SUPFAM" id="SSF82171">
    <property type="entry name" value="DPP6 N-terminal domain-like"/>
    <property type="match status" value="1"/>
</dbReference>
<dbReference type="InterPro" id="IPR011990">
    <property type="entry name" value="TPR-like_helical_dom_sf"/>
</dbReference>
<proteinExistence type="predicted"/>
<comment type="subcellular location">
    <subcellularLocation>
        <location evidence="1">Cell outer membrane</location>
    </subcellularLocation>
</comment>
<dbReference type="PROSITE" id="PS01068">
    <property type="entry name" value="OMPA_1"/>
    <property type="match status" value="1"/>
</dbReference>
<dbReference type="OrthoDB" id="9809364at2"/>
<dbReference type="SUPFAM" id="SSF49464">
    <property type="entry name" value="Carboxypeptidase regulatory domain-like"/>
    <property type="match status" value="1"/>
</dbReference>
<evidence type="ECO:0000256" key="3">
    <source>
        <dbReference type="ARBA" id="ARBA00023237"/>
    </source>
</evidence>
<feature type="domain" description="OmpA-like" evidence="7">
    <location>
        <begin position="515"/>
        <end position="631"/>
    </location>
</feature>
<evidence type="ECO:0000256" key="6">
    <source>
        <dbReference type="SAM" id="SignalP"/>
    </source>
</evidence>
<dbReference type="PROSITE" id="PS51123">
    <property type="entry name" value="OMPA_2"/>
    <property type="match status" value="1"/>
</dbReference>
<evidence type="ECO:0000256" key="1">
    <source>
        <dbReference type="ARBA" id="ARBA00004442"/>
    </source>
</evidence>
<dbReference type="InterPro" id="IPR019734">
    <property type="entry name" value="TPR_rpt"/>
</dbReference>
<reference evidence="8 9" key="1">
    <citation type="submission" date="2018-06" db="EMBL/GenBank/DDBJ databases">
        <title>Genomic Encyclopedia of Archaeal and Bacterial Type Strains, Phase II (KMG-II): from individual species to whole genera.</title>
        <authorList>
            <person name="Goeker M."/>
        </authorList>
    </citation>
    <scope>NUCLEOTIDE SEQUENCE [LARGE SCALE GENOMIC DNA]</scope>
    <source>
        <strain evidence="8 9">DSM 23857</strain>
    </source>
</reference>
<evidence type="ECO:0000256" key="2">
    <source>
        <dbReference type="ARBA" id="ARBA00023136"/>
    </source>
</evidence>
<dbReference type="SMART" id="SM00028">
    <property type="entry name" value="TPR"/>
    <property type="match status" value="2"/>
</dbReference>
<dbReference type="InterPro" id="IPR036737">
    <property type="entry name" value="OmpA-like_sf"/>
</dbReference>
<dbReference type="InterPro" id="IPR006665">
    <property type="entry name" value="OmpA-like"/>
</dbReference>
<dbReference type="SUPFAM" id="SSF48452">
    <property type="entry name" value="TPR-like"/>
    <property type="match status" value="1"/>
</dbReference>
<dbReference type="GO" id="GO:0009279">
    <property type="term" value="C:cell outer membrane"/>
    <property type="evidence" value="ECO:0007669"/>
    <property type="project" value="UniProtKB-SubCell"/>
</dbReference>
<evidence type="ECO:0000259" key="7">
    <source>
        <dbReference type="PROSITE" id="PS51123"/>
    </source>
</evidence>
<dbReference type="InterPro" id="IPR008969">
    <property type="entry name" value="CarboxyPept-like_regulatory"/>
</dbReference>
<dbReference type="InterPro" id="IPR006690">
    <property type="entry name" value="OMPA-like_CS"/>
</dbReference>
<evidence type="ECO:0000256" key="4">
    <source>
        <dbReference type="PROSITE-ProRule" id="PRU00339"/>
    </source>
</evidence>
<dbReference type="InterPro" id="IPR011659">
    <property type="entry name" value="WD40"/>
</dbReference>
<keyword evidence="4" id="KW-0802">TPR repeat</keyword>
<accession>A0A327Q5D5</accession>
<feature type="repeat" description="TPR" evidence="4">
    <location>
        <begin position="67"/>
        <end position="100"/>
    </location>
</feature>
<protein>
    <submittedName>
        <fullName evidence="8">WD40 repeat protein</fullName>
    </submittedName>
</protein>
<dbReference type="Proteomes" id="UP000249547">
    <property type="component" value="Unassembled WGS sequence"/>
</dbReference>
<keyword evidence="6" id="KW-0732">Signal</keyword>
<dbReference type="AlphaFoldDB" id="A0A327Q5D5"/>
<dbReference type="InterPro" id="IPR006664">
    <property type="entry name" value="OMP_bac"/>
</dbReference>
<dbReference type="PROSITE" id="PS50005">
    <property type="entry name" value="TPR"/>
    <property type="match status" value="1"/>
</dbReference>
<dbReference type="PANTHER" id="PTHR30329:SF21">
    <property type="entry name" value="LIPOPROTEIN YIAD-RELATED"/>
    <property type="match status" value="1"/>
</dbReference>
<evidence type="ECO:0000313" key="9">
    <source>
        <dbReference type="Proteomes" id="UP000249547"/>
    </source>
</evidence>
<dbReference type="Gene3D" id="3.30.1330.60">
    <property type="entry name" value="OmpA-like domain"/>
    <property type="match status" value="1"/>
</dbReference>
<dbReference type="Pfam" id="PF00691">
    <property type="entry name" value="OmpA"/>
    <property type="match status" value="1"/>
</dbReference>
<dbReference type="Pfam" id="PF07676">
    <property type="entry name" value="PD40"/>
    <property type="match status" value="4"/>
</dbReference>
<dbReference type="EMBL" id="QLLL01000012">
    <property type="protein sequence ID" value="RAI98422.1"/>
    <property type="molecule type" value="Genomic_DNA"/>
</dbReference>
<keyword evidence="9" id="KW-1185">Reference proteome</keyword>